<gene>
    <name evidence="2" type="ORF">D187_006312</name>
</gene>
<evidence type="ECO:0000256" key="1">
    <source>
        <dbReference type="SAM" id="MobiDB-lite"/>
    </source>
</evidence>
<dbReference type="AlphaFoldDB" id="S9PKB8"/>
<evidence type="ECO:0000313" key="2">
    <source>
        <dbReference type="EMBL" id="EPX62902.1"/>
    </source>
</evidence>
<protein>
    <submittedName>
        <fullName evidence="2">Uncharacterized protein</fullName>
    </submittedName>
</protein>
<proteinExistence type="predicted"/>
<name>S9PKB8_CYSF2</name>
<accession>S9PKB8</accession>
<dbReference type="Proteomes" id="UP000011682">
    <property type="component" value="Unassembled WGS sequence"/>
</dbReference>
<organism evidence="2 3">
    <name type="scientific">Cystobacter fuscus (strain ATCC 25194 / DSM 2262 / NBRC 100088 / M29)</name>
    <dbReference type="NCBI Taxonomy" id="1242864"/>
    <lineage>
        <taxon>Bacteria</taxon>
        <taxon>Pseudomonadati</taxon>
        <taxon>Myxococcota</taxon>
        <taxon>Myxococcia</taxon>
        <taxon>Myxococcales</taxon>
        <taxon>Cystobacterineae</taxon>
        <taxon>Archangiaceae</taxon>
        <taxon>Cystobacter</taxon>
    </lineage>
</organism>
<dbReference type="EMBL" id="ANAH02000006">
    <property type="protein sequence ID" value="EPX62902.1"/>
    <property type="molecule type" value="Genomic_DNA"/>
</dbReference>
<sequence length="60" mass="6471">MDVHRELSCGVGSGASLLPPCEGGVDPDRSHPPGPIQHSAGFPVFRRGAARKWTRFTSRE</sequence>
<keyword evidence="3" id="KW-1185">Reference proteome</keyword>
<feature type="region of interest" description="Disordered" evidence="1">
    <location>
        <begin position="1"/>
        <end position="42"/>
    </location>
</feature>
<evidence type="ECO:0000313" key="3">
    <source>
        <dbReference type="Proteomes" id="UP000011682"/>
    </source>
</evidence>
<reference evidence="2" key="1">
    <citation type="submission" date="2013-05" db="EMBL/GenBank/DDBJ databases">
        <title>Genome assembly of Cystobacter fuscus DSM 2262.</title>
        <authorList>
            <person name="Sharma G."/>
            <person name="Khatri I."/>
            <person name="Kaur C."/>
            <person name="Mayilraj S."/>
            <person name="Subramanian S."/>
        </authorList>
    </citation>
    <scope>NUCLEOTIDE SEQUENCE [LARGE SCALE GENOMIC DNA]</scope>
    <source>
        <strain evidence="2">DSM 2262</strain>
    </source>
</reference>
<comment type="caution">
    <text evidence="2">The sequence shown here is derived from an EMBL/GenBank/DDBJ whole genome shotgun (WGS) entry which is preliminary data.</text>
</comment>